<comment type="caution">
    <text evidence="1">The sequence shown here is derived from an EMBL/GenBank/DDBJ whole genome shotgun (WGS) entry which is preliminary data.</text>
</comment>
<dbReference type="AlphaFoldDB" id="A0A5J4PRW1"/>
<feature type="non-terminal residue" evidence="1">
    <location>
        <position position="1"/>
    </location>
</feature>
<accession>A0A5J4PRW1</accession>
<keyword evidence="1" id="KW-0675">Receptor</keyword>
<gene>
    <name evidence="1" type="ORF">EZS27_037049</name>
</gene>
<proteinExistence type="predicted"/>
<organism evidence="1">
    <name type="scientific">termite gut metagenome</name>
    <dbReference type="NCBI Taxonomy" id="433724"/>
    <lineage>
        <taxon>unclassified sequences</taxon>
        <taxon>metagenomes</taxon>
        <taxon>organismal metagenomes</taxon>
    </lineage>
</organism>
<evidence type="ECO:0000313" key="1">
    <source>
        <dbReference type="EMBL" id="KAA6311922.1"/>
    </source>
</evidence>
<sequence length="72" mass="8175">EKAWFVRLQNISLGYTIPNNLISKIFSDARIHFDVNNVFVITPYSGLDPETDGYAAAYPNARTFTLGFDLKF</sequence>
<protein>
    <submittedName>
        <fullName evidence="1">TonB-dependent receptor SusC</fullName>
    </submittedName>
</protein>
<reference evidence="1" key="1">
    <citation type="submission" date="2019-03" db="EMBL/GenBank/DDBJ databases">
        <title>Single cell metagenomics reveals metabolic interactions within the superorganism composed of flagellate Streblomastix strix and complex community of Bacteroidetes bacteria on its surface.</title>
        <authorList>
            <person name="Treitli S.C."/>
            <person name="Kolisko M."/>
            <person name="Husnik F."/>
            <person name="Keeling P."/>
            <person name="Hampl V."/>
        </authorList>
    </citation>
    <scope>NUCLEOTIDE SEQUENCE</scope>
    <source>
        <strain evidence="1">STM</strain>
    </source>
</reference>
<name>A0A5J4PRW1_9ZZZZ</name>
<dbReference type="EMBL" id="SNRY01006731">
    <property type="protein sequence ID" value="KAA6311922.1"/>
    <property type="molecule type" value="Genomic_DNA"/>
</dbReference>